<organism evidence="11 12">
    <name type="scientific">Schinkia azotoformans MEV2011</name>
    <dbReference type="NCBI Taxonomy" id="1348973"/>
    <lineage>
        <taxon>Bacteria</taxon>
        <taxon>Bacillati</taxon>
        <taxon>Bacillota</taxon>
        <taxon>Bacilli</taxon>
        <taxon>Bacillales</taxon>
        <taxon>Bacillaceae</taxon>
        <taxon>Calidifontibacillus/Schinkia group</taxon>
        <taxon>Schinkia</taxon>
    </lineage>
</organism>
<keyword evidence="8" id="KW-0627">Porphyrin biosynthesis</keyword>
<dbReference type="Proteomes" id="UP000027936">
    <property type="component" value="Unassembled WGS sequence"/>
</dbReference>
<evidence type="ECO:0000313" key="11">
    <source>
        <dbReference type="EMBL" id="KEF39497.1"/>
    </source>
</evidence>
<dbReference type="GO" id="GO:0046872">
    <property type="term" value="F:metal ion binding"/>
    <property type="evidence" value="ECO:0007669"/>
    <property type="project" value="InterPro"/>
</dbReference>
<dbReference type="InterPro" id="IPR001731">
    <property type="entry name" value="ALAD"/>
</dbReference>
<proteinExistence type="inferred from homology"/>
<reference evidence="11 12" key="1">
    <citation type="submission" date="2014-04" db="EMBL/GenBank/DDBJ databases">
        <title>Draft genome sequence of Bacillus azotoformans MEV2011, a (co-) denitrifying strain unable to grow in the presence of oxygen.</title>
        <authorList>
            <person name="Nielsen M."/>
            <person name="Schreiber L."/>
            <person name="Finster K."/>
            <person name="Schramm A."/>
        </authorList>
    </citation>
    <scope>NUCLEOTIDE SEQUENCE [LARGE SCALE GENOMIC DNA]</scope>
    <source>
        <strain evidence="11 12">MEV2011</strain>
    </source>
</reference>
<evidence type="ECO:0000256" key="6">
    <source>
        <dbReference type="ARBA" id="ARBA00023133"/>
    </source>
</evidence>
<evidence type="ECO:0000256" key="7">
    <source>
        <dbReference type="ARBA" id="ARBA00023239"/>
    </source>
</evidence>
<evidence type="ECO:0000256" key="5">
    <source>
        <dbReference type="ARBA" id="ARBA00020771"/>
    </source>
</evidence>
<dbReference type="AlphaFoldDB" id="A0A072NQH3"/>
<evidence type="ECO:0000256" key="3">
    <source>
        <dbReference type="ARBA" id="ARBA00011823"/>
    </source>
</evidence>
<dbReference type="EMBL" id="JJRY01000003">
    <property type="protein sequence ID" value="KEF39497.1"/>
    <property type="molecule type" value="Genomic_DNA"/>
</dbReference>
<evidence type="ECO:0000313" key="12">
    <source>
        <dbReference type="Proteomes" id="UP000027936"/>
    </source>
</evidence>
<evidence type="ECO:0000256" key="10">
    <source>
        <dbReference type="ARBA" id="ARBA00047651"/>
    </source>
</evidence>
<dbReference type="Gene3D" id="3.20.20.70">
    <property type="entry name" value="Aldolase class I"/>
    <property type="match status" value="1"/>
</dbReference>
<evidence type="ECO:0000256" key="4">
    <source>
        <dbReference type="ARBA" id="ARBA00012053"/>
    </source>
</evidence>
<dbReference type="PATRIC" id="fig|1348973.3.peg.1239"/>
<evidence type="ECO:0000256" key="2">
    <source>
        <dbReference type="ARBA" id="ARBA00008055"/>
    </source>
</evidence>
<comment type="subunit">
    <text evidence="3">Homooctamer.</text>
</comment>
<dbReference type="GO" id="GO:0004655">
    <property type="term" value="F:porphobilinogen synthase activity"/>
    <property type="evidence" value="ECO:0007669"/>
    <property type="project" value="UniProtKB-EC"/>
</dbReference>
<protein>
    <recommendedName>
        <fullName evidence="5">Delta-aminolevulinic acid dehydratase</fullName>
        <ecNumber evidence="4">4.2.1.24</ecNumber>
    </recommendedName>
    <alternativeName>
        <fullName evidence="9">Porphobilinogen synthase</fullName>
    </alternativeName>
</protein>
<dbReference type="SUPFAM" id="SSF51569">
    <property type="entry name" value="Aldolase"/>
    <property type="match status" value="1"/>
</dbReference>
<dbReference type="Pfam" id="PF00490">
    <property type="entry name" value="ALAD"/>
    <property type="match status" value="1"/>
</dbReference>
<gene>
    <name evidence="11" type="ORF">M670_01266</name>
</gene>
<dbReference type="InterPro" id="IPR013785">
    <property type="entry name" value="Aldolase_TIM"/>
</dbReference>
<name>A0A072NQH3_SCHAZ</name>
<dbReference type="EC" id="4.2.1.24" evidence="4"/>
<keyword evidence="6" id="KW-0350">Heme biosynthesis</keyword>
<dbReference type="UniPathway" id="UPA00251">
    <property type="reaction ID" value="UER00318"/>
</dbReference>
<dbReference type="GO" id="GO:0006782">
    <property type="term" value="P:protoporphyrinogen IX biosynthetic process"/>
    <property type="evidence" value="ECO:0007669"/>
    <property type="project" value="UniProtKB-UniPathway"/>
</dbReference>
<evidence type="ECO:0000256" key="9">
    <source>
        <dbReference type="ARBA" id="ARBA00032837"/>
    </source>
</evidence>
<comment type="caution">
    <text evidence="11">The sequence shown here is derived from an EMBL/GenBank/DDBJ whole genome shotgun (WGS) entry which is preliminary data.</text>
</comment>
<sequence length="69" mass="8486">MNELNFKRHRRLRTNERIRSMVRETYVRKEDLIYPIFVIEGSNVKNEVPSMPGVFSYHWIILMKKYNQL</sequence>
<accession>A0A072NQH3</accession>
<comment type="pathway">
    <text evidence="1">Porphyrin-containing compound metabolism; protoporphyrin-IX biosynthesis; coproporphyrinogen-III from 5-aminolevulinate: step 1/4.</text>
</comment>
<evidence type="ECO:0000256" key="8">
    <source>
        <dbReference type="ARBA" id="ARBA00023244"/>
    </source>
</evidence>
<keyword evidence="7" id="KW-0456">Lyase</keyword>
<comment type="catalytic activity">
    <reaction evidence="10">
        <text>2 5-aminolevulinate = porphobilinogen + 2 H2O + H(+)</text>
        <dbReference type="Rhea" id="RHEA:24064"/>
        <dbReference type="ChEBI" id="CHEBI:15377"/>
        <dbReference type="ChEBI" id="CHEBI:15378"/>
        <dbReference type="ChEBI" id="CHEBI:58126"/>
        <dbReference type="ChEBI" id="CHEBI:356416"/>
        <dbReference type="EC" id="4.2.1.24"/>
    </reaction>
</comment>
<comment type="similarity">
    <text evidence="2">Belongs to the ALAD family.</text>
</comment>
<evidence type="ECO:0000256" key="1">
    <source>
        <dbReference type="ARBA" id="ARBA00004694"/>
    </source>
</evidence>